<comment type="caution">
    <text evidence="1">The sequence shown here is derived from an EMBL/GenBank/DDBJ whole genome shotgun (WGS) entry which is preliminary data.</text>
</comment>
<gene>
    <name evidence="1" type="ORF">S06H3_62404</name>
</gene>
<name>X1NWY9_9ZZZZ</name>
<reference evidence="1" key="1">
    <citation type="journal article" date="2014" name="Front. Microbiol.">
        <title>High frequency of phylogenetically diverse reductive dehalogenase-homologous genes in deep subseafloor sedimentary metagenomes.</title>
        <authorList>
            <person name="Kawai M."/>
            <person name="Futagami T."/>
            <person name="Toyoda A."/>
            <person name="Takaki Y."/>
            <person name="Nishi S."/>
            <person name="Hori S."/>
            <person name="Arai W."/>
            <person name="Tsubouchi T."/>
            <person name="Morono Y."/>
            <person name="Uchiyama I."/>
            <person name="Ito T."/>
            <person name="Fujiyama A."/>
            <person name="Inagaki F."/>
            <person name="Takami H."/>
        </authorList>
    </citation>
    <scope>NUCLEOTIDE SEQUENCE</scope>
    <source>
        <strain evidence="1">Expedition CK06-06</strain>
    </source>
</reference>
<accession>X1NWY9</accession>
<evidence type="ECO:0000313" key="1">
    <source>
        <dbReference type="EMBL" id="GAI48103.1"/>
    </source>
</evidence>
<organism evidence="1">
    <name type="scientific">marine sediment metagenome</name>
    <dbReference type="NCBI Taxonomy" id="412755"/>
    <lineage>
        <taxon>unclassified sequences</taxon>
        <taxon>metagenomes</taxon>
        <taxon>ecological metagenomes</taxon>
    </lineage>
</organism>
<proteinExistence type="predicted"/>
<sequence length="54" mass="6016">MILEGNMATQEKLNSISSELRRIPETVDTCHDIAQALIEAKEKVSYAGNIWALI</sequence>
<dbReference type="AlphaFoldDB" id="X1NWY9"/>
<dbReference type="EMBL" id="BARV01041134">
    <property type="protein sequence ID" value="GAI48103.1"/>
    <property type="molecule type" value="Genomic_DNA"/>
</dbReference>
<feature type="non-terminal residue" evidence="1">
    <location>
        <position position="54"/>
    </location>
</feature>
<protein>
    <submittedName>
        <fullName evidence="1">Uncharacterized protein</fullName>
    </submittedName>
</protein>